<dbReference type="GO" id="GO:0005737">
    <property type="term" value="C:cytoplasm"/>
    <property type="evidence" value="ECO:0007669"/>
    <property type="project" value="UniProtKB-SubCell"/>
</dbReference>
<dbReference type="GO" id="GO:0005634">
    <property type="term" value="C:nucleus"/>
    <property type="evidence" value="ECO:0007669"/>
    <property type="project" value="UniProtKB-SubCell"/>
</dbReference>
<evidence type="ECO:0000313" key="6">
    <source>
        <dbReference type="EMBL" id="CEH17379.1"/>
    </source>
</evidence>
<comment type="subcellular location">
    <subcellularLocation>
        <location evidence="2">Cytoplasm</location>
    </subcellularLocation>
    <subcellularLocation>
        <location evidence="1">Nucleus</location>
    </subcellularLocation>
</comment>
<feature type="region of interest" description="Disordered" evidence="5">
    <location>
        <begin position="1"/>
        <end position="27"/>
    </location>
</feature>
<feature type="compositionally biased region" description="Low complexity" evidence="5">
    <location>
        <begin position="1"/>
        <end position="19"/>
    </location>
</feature>
<name>A0A0P1BMR6_9BASI</name>
<dbReference type="OrthoDB" id="73348at2759"/>
<dbReference type="PANTHER" id="PTHR21213">
    <property type="entry name" value="GEO09665P1-RELATED"/>
    <property type="match status" value="1"/>
</dbReference>
<dbReference type="PANTHER" id="PTHR21213:SF0">
    <property type="entry name" value="ZINC FINGER PROTEIN 706"/>
    <property type="match status" value="1"/>
</dbReference>
<keyword evidence="3" id="KW-0963">Cytoplasm</keyword>
<evidence type="ECO:0000256" key="4">
    <source>
        <dbReference type="ARBA" id="ARBA00023242"/>
    </source>
</evidence>
<evidence type="ECO:0000313" key="7">
    <source>
        <dbReference type="Proteomes" id="UP000054845"/>
    </source>
</evidence>
<dbReference type="Gene3D" id="4.10.1050.10">
    <property type="entry name" value="At2g23090-like"/>
    <property type="match status" value="1"/>
</dbReference>
<sequence>MVRGAAKAQAQAKNQAKANSSKEAKSQLDSRGAALKFACKVCKAPAPSYKTLVIHYDSKHPKETCPSEASFAA</sequence>
<keyword evidence="7" id="KW-1185">Reference proteome</keyword>
<dbReference type="InterPro" id="IPR045230">
    <property type="entry name" value="MBS1/2-like"/>
</dbReference>
<reference evidence="6 7" key="1">
    <citation type="submission" date="2014-09" db="EMBL/GenBank/DDBJ databases">
        <authorList>
            <person name="Magalhaes I.L.F."/>
            <person name="Oliveira U."/>
            <person name="Santos F.R."/>
            <person name="Vidigal T.H.D.A."/>
            <person name="Brescovit A.D."/>
            <person name="Santos A.J."/>
        </authorList>
    </citation>
    <scope>NUCLEOTIDE SEQUENCE [LARGE SCALE GENOMIC DNA]</scope>
</reference>
<evidence type="ECO:0000256" key="5">
    <source>
        <dbReference type="SAM" id="MobiDB-lite"/>
    </source>
</evidence>
<evidence type="ECO:0000256" key="2">
    <source>
        <dbReference type="ARBA" id="ARBA00004496"/>
    </source>
</evidence>
<dbReference type="InterPro" id="IPR026939">
    <property type="entry name" value="ZNF706/At2g23090_sf"/>
</dbReference>
<dbReference type="AlphaFoldDB" id="A0A0P1BMR6"/>
<accession>A0A0P1BMR6</accession>
<organism evidence="6 7">
    <name type="scientific">Ceraceosorus bombacis</name>
    <dbReference type="NCBI Taxonomy" id="401625"/>
    <lineage>
        <taxon>Eukaryota</taxon>
        <taxon>Fungi</taxon>
        <taxon>Dikarya</taxon>
        <taxon>Basidiomycota</taxon>
        <taxon>Ustilaginomycotina</taxon>
        <taxon>Exobasidiomycetes</taxon>
        <taxon>Ceraceosorales</taxon>
        <taxon>Ceraceosoraceae</taxon>
        <taxon>Ceraceosorus</taxon>
    </lineage>
</organism>
<evidence type="ECO:0000256" key="3">
    <source>
        <dbReference type="ARBA" id="ARBA00022490"/>
    </source>
</evidence>
<protein>
    <submittedName>
        <fullName evidence="6">Uncharacterized conserved protein</fullName>
    </submittedName>
</protein>
<dbReference type="EMBL" id="CCYA01000254">
    <property type="protein sequence ID" value="CEH17379.1"/>
    <property type="molecule type" value="Genomic_DNA"/>
</dbReference>
<evidence type="ECO:0000256" key="1">
    <source>
        <dbReference type="ARBA" id="ARBA00004123"/>
    </source>
</evidence>
<dbReference type="Proteomes" id="UP000054845">
    <property type="component" value="Unassembled WGS sequence"/>
</dbReference>
<dbReference type="SUPFAM" id="SSF118359">
    <property type="entry name" value="Expressed protein At2g23090/F21P24.15"/>
    <property type="match status" value="1"/>
</dbReference>
<proteinExistence type="predicted"/>
<keyword evidence="4" id="KW-0539">Nucleus</keyword>